<accession>A0AAE6W017</accession>
<dbReference type="Proteomes" id="UP000642553">
    <property type="component" value="Chromosome"/>
</dbReference>
<protein>
    <submittedName>
        <fullName evidence="1">Uncharacterized protein</fullName>
    </submittedName>
</protein>
<sequence>MLLFTEGITLGKSIVITSISINLIFRIKDKMFALFILCQENGMPFIATCVGGGNDHTWVT</sequence>
<proteinExistence type="predicted"/>
<gene>
    <name evidence="1" type="ORF">DMI76_02575</name>
</gene>
<dbReference type="EMBL" id="CP029701">
    <property type="protein sequence ID" value="QHV62321.1"/>
    <property type="molecule type" value="Genomic_DNA"/>
</dbReference>
<reference evidence="1" key="1">
    <citation type="submission" date="2018-05" db="EMBL/GenBank/DDBJ databases">
        <title>Complete genome sequnece of Akkermansia muciniphila EB-AMDK-40.</title>
        <authorList>
            <person name="Nam Y.-D."/>
            <person name="Chung W.-H."/>
            <person name="Park Y.S."/>
            <person name="Kang J."/>
        </authorList>
    </citation>
    <scope>NUCLEOTIDE SEQUENCE</scope>
    <source>
        <strain evidence="1">EB-AMDK-40</strain>
    </source>
</reference>
<organism evidence="1 2">
    <name type="scientific">Akkermansia massiliensis</name>
    <dbReference type="NCBI Taxonomy" id="2927224"/>
    <lineage>
        <taxon>Bacteria</taxon>
        <taxon>Pseudomonadati</taxon>
        <taxon>Verrucomicrobiota</taxon>
        <taxon>Verrucomicrobiia</taxon>
        <taxon>Verrucomicrobiales</taxon>
        <taxon>Akkermansiaceae</taxon>
        <taxon>Akkermansia</taxon>
    </lineage>
</organism>
<dbReference type="AlphaFoldDB" id="A0AAE6W017"/>
<evidence type="ECO:0000313" key="1">
    <source>
        <dbReference type="EMBL" id="QHV62321.1"/>
    </source>
</evidence>
<evidence type="ECO:0000313" key="2">
    <source>
        <dbReference type="Proteomes" id="UP000642553"/>
    </source>
</evidence>
<name>A0AAE6W017_9BACT</name>